<dbReference type="CDD" id="cd00190">
    <property type="entry name" value="Tryp_SPc"/>
    <property type="match status" value="1"/>
</dbReference>
<keyword evidence="3" id="KW-0677">Repeat</keyword>
<dbReference type="SMART" id="SM00059">
    <property type="entry name" value="FN2"/>
    <property type="match status" value="2"/>
</dbReference>
<feature type="disulfide bond" evidence="9">
    <location>
        <begin position="25"/>
        <end position="51"/>
    </location>
</feature>
<evidence type="ECO:0000259" key="16">
    <source>
        <dbReference type="PROSITE" id="PS51888"/>
    </source>
</evidence>
<evidence type="ECO:0000313" key="18">
    <source>
        <dbReference type="Proteomes" id="UP001497623"/>
    </source>
</evidence>
<evidence type="ECO:0000256" key="2">
    <source>
        <dbReference type="ARBA" id="ARBA00022729"/>
    </source>
</evidence>
<evidence type="ECO:0000256" key="3">
    <source>
        <dbReference type="ARBA" id="ARBA00022737"/>
    </source>
</evidence>
<dbReference type="Pfam" id="PF01549">
    <property type="entry name" value="ShK"/>
    <property type="match status" value="1"/>
</dbReference>
<feature type="disulfide bond" evidence="10">
    <location>
        <begin position="270"/>
        <end position="304"/>
    </location>
</feature>
<evidence type="ECO:0000256" key="10">
    <source>
        <dbReference type="PROSITE-ProRule" id="PRU01005"/>
    </source>
</evidence>
<dbReference type="InterPro" id="IPR036943">
    <property type="entry name" value="FN_type2_sf"/>
</dbReference>
<comment type="similarity">
    <text evidence="8 12">Belongs to the peptidase S1 family. CLIP subfamily.</text>
</comment>
<dbReference type="PROSITE" id="PS51670">
    <property type="entry name" value="SHKT"/>
    <property type="match status" value="1"/>
</dbReference>
<dbReference type="Pfam" id="PF00089">
    <property type="entry name" value="Trypsin"/>
    <property type="match status" value="1"/>
</dbReference>
<dbReference type="Gene3D" id="2.40.10.10">
    <property type="entry name" value="Trypsin-like serine proteases"/>
    <property type="match status" value="1"/>
</dbReference>
<keyword evidence="2 12" id="KW-0732">Signal</keyword>
<sequence>LCVLLVTWFCRTVLWSSPVAAQGNCVFPFIYNGVSHNKCITENDPEGKLWCSTKTDEQNRHVKGGNFWEHCTVPAPPTASTRGSVPCQFPFIYKEVSYSTCITKDDPNNELWCSTKTDSQNNHLKGNYRKCSDEDLKPQTQSAVSTNRRKGCANTTDNSIGDCILIDLCPQLNSILKQVQNGGSGLEILRGSICENKASGLKVCCSRRKTNPTITKPTISLPTRRFSLPRECGVNSQNDRITGGEDAGLGSNPWNVIFRGREASKGGGSCSDSNPGCPGWAGNGECQKNPSYMKNNCKKSCNNCPSGSTGNEIWFCGGVLITEHHVLTAAHCFPNHIEIMFVRIGEYDLSKLIDSERKLTAPQPQDINVARIIEHEEWNIPGCRRCNDIAIAKLAKPAKFHQSFVQPICLPSEPLTDLGFSVAEYQGKLGIATGWGITAKEDSLKATGGSKILQRVELDISEMDFCRQRKRNYPDKNMILCAGNGDGKDTCRGDSGGPLMLSNKFGQIWYAVGITSVGNSVCGIKDVQSVFTNVHYYIDWIKQNLV</sequence>
<reference evidence="17 18" key="1">
    <citation type="submission" date="2024-05" db="EMBL/GenBank/DDBJ databases">
        <authorList>
            <person name="Wallberg A."/>
        </authorList>
    </citation>
    <scope>NUCLEOTIDE SEQUENCE [LARGE SCALE GENOMIC DNA]</scope>
</reference>
<evidence type="ECO:0000259" key="14">
    <source>
        <dbReference type="PROSITE" id="PS51092"/>
    </source>
</evidence>
<gene>
    <name evidence="17" type="ORF">MNOR_LOCUS2164</name>
</gene>
<evidence type="ECO:0000256" key="12">
    <source>
        <dbReference type="RuleBase" id="RU366078"/>
    </source>
</evidence>
<evidence type="ECO:0000256" key="9">
    <source>
        <dbReference type="PROSITE-ProRule" id="PRU00479"/>
    </source>
</evidence>
<feature type="domain" description="Clip" evidence="16">
    <location>
        <begin position="151"/>
        <end position="205"/>
    </location>
</feature>
<dbReference type="AlphaFoldDB" id="A0AAV2PQH1"/>
<comment type="subcellular location">
    <subcellularLocation>
        <location evidence="12">Secreted</location>
    </subcellularLocation>
</comment>
<evidence type="ECO:0000256" key="11">
    <source>
        <dbReference type="RuleBase" id="RU363034"/>
    </source>
</evidence>
<dbReference type="InterPro" id="IPR001254">
    <property type="entry name" value="Trypsin_dom"/>
</dbReference>
<dbReference type="GO" id="GO:0004252">
    <property type="term" value="F:serine-type endopeptidase activity"/>
    <property type="evidence" value="ECO:0007669"/>
    <property type="project" value="UniProtKB-UniRule"/>
</dbReference>
<keyword evidence="4 11" id="KW-0378">Hydrolase</keyword>
<dbReference type="Proteomes" id="UP001497623">
    <property type="component" value="Unassembled WGS sequence"/>
</dbReference>
<dbReference type="Pfam" id="PF12032">
    <property type="entry name" value="CLIP"/>
    <property type="match status" value="1"/>
</dbReference>
<dbReference type="SMART" id="SM00020">
    <property type="entry name" value="Tryp_SPc"/>
    <property type="match status" value="1"/>
</dbReference>
<dbReference type="InterPro" id="IPR038565">
    <property type="entry name" value="CLIP_sf"/>
</dbReference>
<proteinExistence type="inferred from homology"/>
<dbReference type="EMBL" id="CAXKWB010000636">
    <property type="protein sequence ID" value="CAL4061469.1"/>
    <property type="molecule type" value="Genomic_DNA"/>
</dbReference>
<evidence type="ECO:0000256" key="5">
    <source>
        <dbReference type="ARBA" id="ARBA00022825"/>
    </source>
</evidence>
<dbReference type="SMART" id="SM00254">
    <property type="entry name" value="ShKT"/>
    <property type="match status" value="1"/>
</dbReference>
<dbReference type="SUPFAM" id="SSF50494">
    <property type="entry name" value="Trypsin-like serine proteases"/>
    <property type="match status" value="1"/>
</dbReference>
<evidence type="ECO:0000259" key="15">
    <source>
        <dbReference type="PROSITE" id="PS51670"/>
    </source>
</evidence>
<dbReference type="InterPro" id="IPR003582">
    <property type="entry name" value="ShKT_dom"/>
</dbReference>
<keyword evidence="12" id="KW-0964">Secreted</keyword>
<dbReference type="Gene3D" id="3.30.1640.30">
    <property type="match status" value="1"/>
</dbReference>
<dbReference type="InterPro" id="IPR000562">
    <property type="entry name" value="FN_type2_dom"/>
</dbReference>
<dbReference type="InterPro" id="IPR009003">
    <property type="entry name" value="Peptidase_S1_PA"/>
</dbReference>
<organism evidence="17 18">
    <name type="scientific">Meganyctiphanes norvegica</name>
    <name type="common">Northern krill</name>
    <name type="synonym">Thysanopoda norvegica</name>
    <dbReference type="NCBI Taxonomy" id="48144"/>
    <lineage>
        <taxon>Eukaryota</taxon>
        <taxon>Metazoa</taxon>
        <taxon>Ecdysozoa</taxon>
        <taxon>Arthropoda</taxon>
        <taxon>Crustacea</taxon>
        <taxon>Multicrustacea</taxon>
        <taxon>Malacostraca</taxon>
        <taxon>Eumalacostraca</taxon>
        <taxon>Eucarida</taxon>
        <taxon>Euphausiacea</taxon>
        <taxon>Euphausiidae</taxon>
        <taxon>Meganyctiphanes</taxon>
    </lineage>
</organism>
<feature type="non-terminal residue" evidence="17">
    <location>
        <position position="1"/>
    </location>
</feature>
<feature type="domain" description="Peptidase S1" evidence="13">
    <location>
        <begin position="241"/>
        <end position="546"/>
    </location>
</feature>
<name>A0AAV2PQH1_MEGNR</name>
<dbReference type="InterPro" id="IPR051487">
    <property type="entry name" value="Ser/Thr_Proteases_Immune/Dev"/>
</dbReference>
<dbReference type="PROSITE" id="PS00134">
    <property type="entry name" value="TRYPSIN_HIS"/>
    <property type="match status" value="1"/>
</dbReference>
<dbReference type="PANTHER" id="PTHR24256">
    <property type="entry name" value="TRYPTASE-RELATED"/>
    <property type="match status" value="1"/>
</dbReference>
<dbReference type="FunFam" id="2.40.10.10:FF:000028">
    <property type="entry name" value="Serine protease easter"/>
    <property type="match status" value="1"/>
</dbReference>
<comment type="caution">
    <text evidence="17">The sequence shown here is derived from an EMBL/GenBank/DDBJ whole genome shotgun (WGS) entry which is preliminary data.</text>
</comment>
<feature type="chain" id="PRO_5043101774" description="CLIP domain-containing serine protease" evidence="12">
    <location>
        <begin position="22"/>
        <end position="546"/>
    </location>
</feature>
<evidence type="ECO:0000259" key="13">
    <source>
        <dbReference type="PROSITE" id="PS50240"/>
    </source>
</evidence>
<dbReference type="InterPro" id="IPR033116">
    <property type="entry name" value="TRYPSIN_SER"/>
</dbReference>
<dbReference type="InterPro" id="IPR043504">
    <property type="entry name" value="Peptidase_S1_PA_chymotrypsin"/>
</dbReference>
<dbReference type="InterPro" id="IPR013806">
    <property type="entry name" value="Kringle-like"/>
</dbReference>
<dbReference type="PRINTS" id="PR00722">
    <property type="entry name" value="CHYMOTRYPSIN"/>
</dbReference>
<feature type="disulfide bond" evidence="9">
    <location>
        <begin position="87"/>
        <end position="113"/>
    </location>
</feature>
<evidence type="ECO:0000256" key="4">
    <source>
        <dbReference type="ARBA" id="ARBA00022801"/>
    </source>
</evidence>
<dbReference type="InterPro" id="IPR018114">
    <property type="entry name" value="TRYPSIN_HIS"/>
</dbReference>
<dbReference type="PROSITE" id="PS00135">
    <property type="entry name" value="TRYPSIN_SER"/>
    <property type="match status" value="1"/>
</dbReference>
<feature type="domain" description="ShKT" evidence="15">
    <location>
        <begin position="270"/>
        <end position="304"/>
    </location>
</feature>
<protein>
    <recommendedName>
        <fullName evidence="12">CLIP domain-containing serine protease</fullName>
        <ecNumber evidence="11">3.4.21.-</ecNumber>
    </recommendedName>
</protein>
<keyword evidence="18" id="KW-1185">Reference proteome</keyword>
<evidence type="ECO:0000256" key="8">
    <source>
        <dbReference type="ARBA" id="ARBA00024195"/>
    </source>
</evidence>
<dbReference type="Gene3D" id="2.10.10.10">
    <property type="entry name" value="Fibronectin, type II, collagen-binding"/>
    <property type="match status" value="2"/>
</dbReference>
<dbReference type="InterPro" id="IPR001314">
    <property type="entry name" value="Peptidase_S1A"/>
</dbReference>
<dbReference type="PROSITE" id="PS51092">
    <property type="entry name" value="FN2_2"/>
    <property type="match status" value="2"/>
</dbReference>
<dbReference type="InterPro" id="IPR022700">
    <property type="entry name" value="CLIP"/>
</dbReference>
<accession>A0AAV2PQH1</accession>
<evidence type="ECO:0000256" key="1">
    <source>
        <dbReference type="ARBA" id="ARBA00022670"/>
    </source>
</evidence>
<evidence type="ECO:0000256" key="7">
    <source>
        <dbReference type="ARBA" id="ARBA00023180"/>
    </source>
</evidence>
<keyword evidence="7" id="KW-0325">Glycoprotein</keyword>
<feature type="domain" description="Fibronectin type-II" evidence="14">
    <location>
        <begin position="82"/>
        <end position="133"/>
    </location>
</feature>
<comment type="caution">
    <text evidence="9">Lacks conserved residue(s) required for the propagation of feature annotation.</text>
</comment>
<dbReference type="GO" id="GO:0005576">
    <property type="term" value="C:extracellular region"/>
    <property type="evidence" value="ECO:0007669"/>
    <property type="project" value="UniProtKB-SubCell"/>
</dbReference>
<keyword evidence="5 11" id="KW-0720">Serine protease</keyword>
<dbReference type="PROSITE" id="PS50240">
    <property type="entry name" value="TRYPSIN_DOM"/>
    <property type="match status" value="1"/>
</dbReference>
<dbReference type="GO" id="GO:0006508">
    <property type="term" value="P:proteolysis"/>
    <property type="evidence" value="ECO:0007669"/>
    <property type="project" value="UniProtKB-KW"/>
</dbReference>
<evidence type="ECO:0000256" key="6">
    <source>
        <dbReference type="ARBA" id="ARBA00023157"/>
    </source>
</evidence>
<dbReference type="SUPFAM" id="SSF57440">
    <property type="entry name" value="Kringle-like"/>
    <property type="match status" value="2"/>
</dbReference>
<comment type="domain">
    <text evidence="12">The clip domain consists of 35-55 residues which are 'knitted' together usually by 3 conserved disulfide bonds forming a clip-like compact structure.</text>
</comment>
<evidence type="ECO:0000313" key="17">
    <source>
        <dbReference type="EMBL" id="CAL4061469.1"/>
    </source>
</evidence>
<keyword evidence="1 11" id="KW-0645">Protease</keyword>
<dbReference type="Pfam" id="PF00040">
    <property type="entry name" value="fn2"/>
    <property type="match status" value="2"/>
</dbReference>
<feature type="domain" description="Fibronectin type-II" evidence="14">
    <location>
        <begin position="20"/>
        <end position="73"/>
    </location>
</feature>
<dbReference type="EC" id="3.4.21.-" evidence="11"/>
<feature type="signal peptide" evidence="12">
    <location>
        <begin position="1"/>
        <end position="21"/>
    </location>
</feature>
<dbReference type="PROSITE" id="PS51888">
    <property type="entry name" value="CLIP"/>
    <property type="match status" value="1"/>
</dbReference>
<keyword evidence="6 9" id="KW-1015">Disulfide bond</keyword>